<sequence length="594" mass="66103">MVSLDVTETSKSLAVAGGYVTFFGVFSYFVKEKLFVSEALIALIVGIITGPVALNWFNPFEWSEDQSYLTHQITRVIIAIQVLFTGIDLPAKYLKKEWMSLATLLGPIMTTAWFVTSLLVWGLIPGLTFLESLVIGACVTPTDPVLANAICKGRFAEKHVPLHVRNIIVAEAGANDGLGFPFLFLAIYLILIHEPTHPQHNIGGAIGEWFYNIIFYQVTLASIIGAGMGFLARKLLRFAKHRQLIDHESFLSFGIALTFFTLGWVGMIGSDDIFCCFIVGNSFTWDDWFRLETEEHGFQDVIDQLLNSAIFLYVGAIIPWSDFTKYGLAPWRMVVLGLLVMLLRRLPWVWALSRWIPSLKTTRESLFAGWFGPIGVGAVFYVQVALDALPEDGTREHLREVLLPTVYFLVFTSIVVHGVTVPLGKSAQMARSRTLQFTNSQSRTSTNTGFVSSNDRISRLPPPVMIPRTDSPVSMRDRDSTMNGNQTTIKFDDQVSAGMSNNNGSKSANHSRSNSRRVSLDKQNNDTNTNSPSTSSTAAAASNNEHRRNNDPNADQGEDYGRETAADRMKGRIWREGSHLVKESEDGEKVTILR</sequence>
<keyword evidence="3 6" id="KW-1133">Transmembrane helix</keyword>
<evidence type="ECO:0000313" key="8">
    <source>
        <dbReference type="EMBL" id="WRT64228.1"/>
    </source>
</evidence>
<feature type="region of interest" description="Disordered" evidence="5">
    <location>
        <begin position="434"/>
        <end position="570"/>
    </location>
</feature>
<evidence type="ECO:0000256" key="2">
    <source>
        <dbReference type="ARBA" id="ARBA00022692"/>
    </source>
</evidence>
<name>A0ABZ1CRR8_9TREE</name>
<feature type="transmembrane region" description="Helical" evidence="6">
    <location>
        <begin position="406"/>
        <end position="424"/>
    </location>
</feature>
<evidence type="ECO:0000256" key="3">
    <source>
        <dbReference type="ARBA" id="ARBA00022989"/>
    </source>
</evidence>
<dbReference type="Proteomes" id="UP001329825">
    <property type="component" value="Chromosome 1"/>
</dbReference>
<feature type="transmembrane region" description="Helical" evidence="6">
    <location>
        <begin position="253"/>
        <end position="280"/>
    </location>
</feature>
<feature type="transmembrane region" description="Helical" evidence="6">
    <location>
        <begin position="367"/>
        <end position="386"/>
    </location>
</feature>
<proteinExistence type="predicted"/>
<feature type="transmembrane region" description="Helical" evidence="6">
    <location>
        <begin position="101"/>
        <end position="124"/>
    </location>
</feature>
<dbReference type="EMBL" id="CP141881">
    <property type="protein sequence ID" value="WRT64228.1"/>
    <property type="molecule type" value="Genomic_DNA"/>
</dbReference>
<feature type="compositionally biased region" description="Basic and acidic residues" evidence="5">
    <location>
        <begin position="559"/>
        <end position="570"/>
    </location>
</feature>
<dbReference type="InterPro" id="IPR004712">
    <property type="entry name" value="Na+/H+_antiporter_fungi"/>
</dbReference>
<evidence type="ECO:0000256" key="6">
    <source>
        <dbReference type="SAM" id="Phobius"/>
    </source>
</evidence>
<feature type="transmembrane region" description="Helical" evidence="6">
    <location>
        <begin position="172"/>
        <end position="193"/>
    </location>
</feature>
<evidence type="ECO:0000256" key="1">
    <source>
        <dbReference type="ARBA" id="ARBA00004141"/>
    </source>
</evidence>
<evidence type="ECO:0000256" key="5">
    <source>
        <dbReference type="SAM" id="MobiDB-lite"/>
    </source>
</evidence>
<feature type="compositionally biased region" description="Polar residues" evidence="5">
    <location>
        <begin position="434"/>
        <end position="455"/>
    </location>
</feature>
<protein>
    <recommendedName>
        <fullName evidence="7">Cation/H+ exchanger transmembrane domain-containing protein</fullName>
    </recommendedName>
</protein>
<keyword evidence="4 6" id="KW-0472">Membrane</keyword>
<comment type="subcellular location">
    <subcellularLocation>
        <location evidence="1">Membrane</location>
        <topology evidence="1">Multi-pass membrane protein</topology>
    </subcellularLocation>
</comment>
<reference evidence="8 9" key="1">
    <citation type="submission" date="2024-01" db="EMBL/GenBank/DDBJ databases">
        <title>Comparative genomics of Cryptococcus and Kwoniella reveals pathogenesis evolution and contrasting modes of karyotype evolution via chromosome fusion or intercentromeric recombination.</title>
        <authorList>
            <person name="Coelho M.A."/>
            <person name="David-Palma M."/>
            <person name="Shea T."/>
            <person name="Bowers K."/>
            <person name="McGinley-Smith S."/>
            <person name="Mohammad A.W."/>
            <person name="Gnirke A."/>
            <person name="Yurkov A.M."/>
            <person name="Nowrousian M."/>
            <person name="Sun S."/>
            <person name="Cuomo C.A."/>
            <person name="Heitman J."/>
        </authorList>
    </citation>
    <scope>NUCLEOTIDE SEQUENCE [LARGE SCALE GENOMIC DNA]</scope>
    <source>
        <strain evidence="8">CBS 11374</strain>
    </source>
</reference>
<dbReference type="PANTHER" id="PTHR31382">
    <property type="entry name" value="NA(+)/H(+) ANTIPORTER"/>
    <property type="match status" value="1"/>
</dbReference>
<feature type="transmembrane region" description="Helical" evidence="6">
    <location>
        <begin position="12"/>
        <end position="30"/>
    </location>
</feature>
<keyword evidence="2 6" id="KW-0812">Transmembrane</keyword>
<evidence type="ECO:0000259" key="7">
    <source>
        <dbReference type="Pfam" id="PF00999"/>
    </source>
</evidence>
<feature type="compositionally biased region" description="Low complexity" evidence="5">
    <location>
        <begin position="525"/>
        <end position="543"/>
    </location>
</feature>
<feature type="transmembrane region" description="Helical" evidence="6">
    <location>
        <begin position="130"/>
        <end position="151"/>
    </location>
</feature>
<dbReference type="PANTHER" id="PTHR31382:SF1">
    <property type="entry name" value="SODIUM ION_PROTON EXCHANGER (EUROFUNG)"/>
    <property type="match status" value="1"/>
</dbReference>
<feature type="transmembrane region" description="Helical" evidence="6">
    <location>
        <begin position="39"/>
        <end position="57"/>
    </location>
</feature>
<feature type="transmembrane region" description="Helical" evidence="6">
    <location>
        <begin position="329"/>
        <end position="346"/>
    </location>
</feature>
<dbReference type="GeneID" id="87953288"/>
<dbReference type="RefSeq" id="XP_062788968.1">
    <property type="nucleotide sequence ID" value="XM_062932917.1"/>
</dbReference>
<evidence type="ECO:0000313" key="9">
    <source>
        <dbReference type="Proteomes" id="UP001329825"/>
    </source>
</evidence>
<feature type="domain" description="Cation/H+ exchanger transmembrane" evidence="7">
    <location>
        <begin position="27"/>
        <end position="422"/>
    </location>
</feature>
<accession>A0ABZ1CRR8</accession>
<gene>
    <name evidence="8" type="ORF">IL334_001157</name>
</gene>
<feature type="compositionally biased region" description="Polar residues" evidence="5">
    <location>
        <begin position="497"/>
        <end position="512"/>
    </location>
</feature>
<feature type="transmembrane region" description="Helical" evidence="6">
    <location>
        <begin position="213"/>
        <end position="232"/>
    </location>
</feature>
<feature type="transmembrane region" description="Helical" evidence="6">
    <location>
        <begin position="69"/>
        <end position="89"/>
    </location>
</feature>
<dbReference type="Pfam" id="PF00999">
    <property type="entry name" value="Na_H_Exchanger"/>
    <property type="match status" value="1"/>
</dbReference>
<evidence type="ECO:0000256" key="4">
    <source>
        <dbReference type="ARBA" id="ARBA00023136"/>
    </source>
</evidence>
<keyword evidence="9" id="KW-1185">Reference proteome</keyword>
<organism evidence="8 9">
    <name type="scientific">Kwoniella shivajii</name>
    <dbReference type="NCBI Taxonomy" id="564305"/>
    <lineage>
        <taxon>Eukaryota</taxon>
        <taxon>Fungi</taxon>
        <taxon>Dikarya</taxon>
        <taxon>Basidiomycota</taxon>
        <taxon>Agaricomycotina</taxon>
        <taxon>Tremellomycetes</taxon>
        <taxon>Tremellales</taxon>
        <taxon>Cryptococcaceae</taxon>
        <taxon>Kwoniella</taxon>
    </lineage>
</organism>
<dbReference type="InterPro" id="IPR006153">
    <property type="entry name" value="Cation/H_exchanger_TM"/>
</dbReference>